<gene>
    <name evidence="2" type="ORF">NQ314_011341</name>
</gene>
<dbReference type="Proteomes" id="UP001162156">
    <property type="component" value="Unassembled WGS sequence"/>
</dbReference>
<feature type="compositionally biased region" description="Basic residues" evidence="1">
    <location>
        <begin position="19"/>
        <end position="28"/>
    </location>
</feature>
<feature type="region of interest" description="Disordered" evidence="1">
    <location>
        <begin position="1"/>
        <end position="65"/>
    </location>
</feature>
<dbReference type="AlphaFoldDB" id="A0AAV8XL48"/>
<comment type="caution">
    <text evidence="2">The sequence shown here is derived from an EMBL/GenBank/DDBJ whole genome shotgun (WGS) entry which is preliminary data.</text>
</comment>
<organism evidence="2 3">
    <name type="scientific">Rhamnusium bicolor</name>
    <dbReference type="NCBI Taxonomy" id="1586634"/>
    <lineage>
        <taxon>Eukaryota</taxon>
        <taxon>Metazoa</taxon>
        <taxon>Ecdysozoa</taxon>
        <taxon>Arthropoda</taxon>
        <taxon>Hexapoda</taxon>
        <taxon>Insecta</taxon>
        <taxon>Pterygota</taxon>
        <taxon>Neoptera</taxon>
        <taxon>Endopterygota</taxon>
        <taxon>Coleoptera</taxon>
        <taxon>Polyphaga</taxon>
        <taxon>Cucujiformia</taxon>
        <taxon>Chrysomeloidea</taxon>
        <taxon>Cerambycidae</taxon>
        <taxon>Lepturinae</taxon>
        <taxon>Rhagiini</taxon>
        <taxon>Rhamnusium</taxon>
    </lineage>
</organism>
<keyword evidence="3" id="KW-1185">Reference proteome</keyword>
<reference evidence="2" key="1">
    <citation type="journal article" date="2023" name="Insect Mol. Biol.">
        <title>Genome sequencing provides insights into the evolution of gene families encoding plant cell wall-degrading enzymes in longhorned beetles.</title>
        <authorList>
            <person name="Shin N.R."/>
            <person name="Okamura Y."/>
            <person name="Kirsch R."/>
            <person name="Pauchet Y."/>
        </authorList>
    </citation>
    <scope>NUCLEOTIDE SEQUENCE</scope>
    <source>
        <strain evidence="2">RBIC_L_NR</strain>
    </source>
</reference>
<evidence type="ECO:0000313" key="3">
    <source>
        <dbReference type="Proteomes" id="UP001162156"/>
    </source>
</evidence>
<sequence>MTWVDYGAHSSCYEDTKYRNRSGSHRRRSSSESSADSIKHKESNRRSHSSRTLANKYSKKKRALR</sequence>
<name>A0AAV8XL48_9CUCU</name>
<protein>
    <submittedName>
        <fullName evidence="2">Uncharacterized protein</fullName>
    </submittedName>
</protein>
<accession>A0AAV8XL48</accession>
<evidence type="ECO:0000313" key="2">
    <source>
        <dbReference type="EMBL" id="KAJ8938744.1"/>
    </source>
</evidence>
<dbReference type="EMBL" id="JANEYF010003158">
    <property type="protein sequence ID" value="KAJ8938744.1"/>
    <property type="molecule type" value="Genomic_DNA"/>
</dbReference>
<evidence type="ECO:0000256" key="1">
    <source>
        <dbReference type="SAM" id="MobiDB-lite"/>
    </source>
</evidence>
<proteinExistence type="predicted"/>